<name>A0A182IVB9_ANOAO</name>
<reference evidence="2" key="1">
    <citation type="submission" date="2022-08" db="UniProtKB">
        <authorList>
            <consortium name="EnsemblMetazoa"/>
        </authorList>
    </citation>
    <scope>IDENTIFICATION</scope>
    <source>
        <strain evidence="2">EBRO</strain>
    </source>
</reference>
<dbReference type="VEuPathDB" id="VectorBase:AATE006181"/>
<protein>
    <submittedName>
        <fullName evidence="2">Uncharacterized protein</fullName>
    </submittedName>
</protein>
<feature type="compositionally biased region" description="Polar residues" evidence="1">
    <location>
        <begin position="375"/>
        <end position="386"/>
    </location>
</feature>
<evidence type="ECO:0000256" key="1">
    <source>
        <dbReference type="SAM" id="MobiDB-lite"/>
    </source>
</evidence>
<accession>A0A182IVB9</accession>
<proteinExistence type="predicted"/>
<dbReference type="AlphaFoldDB" id="A0A182IVB9"/>
<evidence type="ECO:0000313" key="2">
    <source>
        <dbReference type="EnsemblMetazoa" id="AATE006181-PA.1"/>
    </source>
</evidence>
<sequence length="450" mass="48811">MDTRIEEGAGATAAAVSYRLPSSPLFQPLHPSQPLSCRSNCSSSPSSKYCSTFWTGFSPSPNEGAPGVASNEWNGLLSYPSGMYLPPKSAICWCVCWIACWPPYESNSEALVVLAGAAGIFSLLEGVCFCCCCCCWCFLWKPASLRIGMWTTSSLLLSLLSLLCGCWSSSFRAISDDTSSDFLLSSSENAVAMTSFFRMKCSSSAFSASSPTPIGTAFFITSKYVTLPTDVSFFASVAPLDAPTKTITTKCTSSKDRRIVTDKQMSVRPPKNYSTNPGMGLLGCTTQIPHNSASLGTELVESGPHCTVGNRFVVHIETHLPIDPIRASVTKNAHLPFPFRRLLRPAMDDTASVLFGRLVLLEADDGREQGEEETGQSGRLDQQYQPTDDGRNQREELDFVRQQQRNQKLFVLLLEVELFLAPLEGDQAPRALLRAVTIVIVVVVGGGGNI</sequence>
<dbReference type="EnsemblMetazoa" id="AATE006181-RA">
    <property type="protein sequence ID" value="AATE006181-PA.1"/>
    <property type="gene ID" value="AATE006181"/>
</dbReference>
<feature type="region of interest" description="Disordered" evidence="1">
    <location>
        <begin position="366"/>
        <end position="392"/>
    </location>
</feature>
<organism evidence="2">
    <name type="scientific">Anopheles atroparvus</name>
    <name type="common">European mosquito</name>
    <dbReference type="NCBI Taxonomy" id="41427"/>
    <lineage>
        <taxon>Eukaryota</taxon>
        <taxon>Metazoa</taxon>
        <taxon>Ecdysozoa</taxon>
        <taxon>Arthropoda</taxon>
        <taxon>Hexapoda</taxon>
        <taxon>Insecta</taxon>
        <taxon>Pterygota</taxon>
        <taxon>Neoptera</taxon>
        <taxon>Endopterygota</taxon>
        <taxon>Diptera</taxon>
        <taxon>Nematocera</taxon>
        <taxon>Culicoidea</taxon>
        <taxon>Culicidae</taxon>
        <taxon>Anophelinae</taxon>
        <taxon>Anopheles</taxon>
    </lineage>
</organism>